<dbReference type="KEGG" id="ncs:NCAS_0B08480"/>
<dbReference type="STRING" id="1064592.G0VAQ6"/>
<evidence type="ECO:0000256" key="2">
    <source>
        <dbReference type="ARBA" id="ARBA00022737"/>
    </source>
</evidence>
<evidence type="ECO:0000256" key="5">
    <source>
        <dbReference type="SAM" id="MobiDB-lite"/>
    </source>
</evidence>
<sequence length="2139" mass="248276">MMKKEADALATLLDEILILNPIENHSEYTSREQLLEIISNYTKNDKSMKNGAEQGYKCCGMADYITLELNNCFQLSNKDKNFNFNDTDKWVDIITTNNWDSEAYSAAIQIIINLANYSLINKQELGKIELLKTTVYNRLFKAECCNHTIRYQLTELYTLMLSTNCKPDDILSLYLNYNNEYLRKTLDSLATQISDPLSQNFLQFENSYKIFSTNSREREKFTFHLNIEFNDITSNRILTFGKGLYLEIRDGQFCISNDNFILALFEGYEFHPSVYYNITLTMNVDQMILYVDGVFVNSVTILRKSTKRSITFELGSMICSFKLYRLQFWNIALNEYSVRTILEAGAQLNTGINETWRFPNIASSYGEAFLEKLYHSANTNEISYPYFLQQISQLSSNNLLLDFSLRNIKKEALDTNFRIRSSNEDQNNEVIQFGNIYYYKGSNLVSIWMSINAMRLILTNLENCPDFDILFDSISHLLVLLRDTRLRSWFQIEFGFPMLAHILTTRVIPKFKRPLSIEFSNLFLEYCGWNFTDVASSLITNDVAYENLILNFNLWYFQSAQRKDLLPGVEIIRFLFFQLVSLIENSKFKTFNLKVLNRINILQRLSYHQHSLVTILPSDFTDLQPDLVNVYHVLLKENIDRGNLQYYIHFAYFELKCNHVETADTLLIAIDKIYIDALNEGNAKLIALFTASISVKFLMMILEEIVACKGDPTKGIKILLRYLLLNKSAKESFIANNGVDLLLSTMKKVDMIYCEPIIDILYGYSTGYEISDDPSLGIRSKSKKQHSSRIIEMKELLYLAISMLEWAILNDIKDSFQMDLNDYITDIVEKMIVLENNQDNYKVFDPRFSTVLLYLIDLLITMGKPQNSEIYMRAKEAVNELITNNVTKALSELRTSEFERYIEALLNFYNETGFIPSYYYTQKKNNYFDLAFIKFILPAIFERYIAIADVFPTLLSEKGCLFSNLTYIFNIYGNYLSVLELNANSYISWSKCLIMCLDSLFSKSHAHFKNLSRTEFIDVFRTQFFSFLYAISSRSIEWNSNLSNMFYNDILLNQEVLFKQSNRIFDLDSISLLFIFLGVQLEKNGPNVLVISCIRTVLLYNEKYLADIANFIDSANEKNIYEILAKLITMTDDEIQSNLSKNERLLFDKPQQERFRKFIMKNIKKGDMKPLDEDKLFEHILTIKENSDVYVNKKMMDASLSFQKENSALGKRVLQIYHKYLSNFTSDKEEEFFVNDNKLRHLKFQNKYTLTFLRNDETKYLWTLDITEDTDRRKRRLIPFHEIHDSDLSNENTNDVKNPTELKNSTRSVRSNSDLGSYDLLLDEETADLQSLARMDKNRNILKVLSKADSIKHICNCCLIVGLEVNEGILIVGRLHLYFVGNYYYSKDRQAIVKLTDVPEGKRDINSKLIRGSNNVKEDIVVNRDVYRWELSEMTFIIKKPFLLRDIAIEILFENKVNCFFSFNSSAPRDEVYHYLNKLPKNKNVDPIFFNALRDLKSNNSLIGSRNGISKLSLTSKVKNVLSSSSDLTEELEATKLWQRGLLSNFYYLIILNTLAGRTFNDLTQYPVFPWVIADYTSTELDLDDPKTFRDLSKPMGAQTEKRRNEFIERYKALEQLNDKFSPPFHYGTHYSSAMIVSSFLIRLKPFTKSFLLLQDGHISHPDRLFNSIERAWCSASSENTTDVRELVPEFFFLPEFLTNINNFDFGKGQDGQDVNDVILPPWAKNDPKIFITKNREALESAYVSRNLHKWIDLVFGCKQKGEKAVEAVNVFNRLSYPGTVNLEDIDDENEQRAVTGIIHNFGQTPLQIFEEPHPERKFEGKYTLDSNCWDRLSTKPAKIVPSKYNGSSNNSIRFIYQKSNTKSNPQYDGFPFLNIPNNSLNLSIKLQSPSSLTLDNLTWRNLHTCAITSFLSISKYIFLTGDENGLIKIWKLQNLANGNILVQLGSLYCHICEIKDMQLYPDLNSLLTLDSSGKVMLWDMMNYQPIRRFSSSASKIAISEKLGTVSIVTFKNELRIYNLNGDIYLSEQFEPHKKVSTVGFLNFRTNDMAYQKHIYWAEHEILLLGFSGGFIEIYELRLKNDSWGLNFLKDLRISDGIELTCLKACVRIQLEGYKILHKTESIKVEVVAGDSGGRLYLW</sequence>
<accession>G0VAQ6</accession>
<organism evidence="8 9">
    <name type="scientific">Naumovozyma castellii</name>
    <name type="common">Yeast</name>
    <name type="synonym">Saccharomyces castellii</name>
    <dbReference type="NCBI Taxonomy" id="27288"/>
    <lineage>
        <taxon>Eukaryota</taxon>
        <taxon>Fungi</taxon>
        <taxon>Dikarya</taxon>
        <taxon>Ascomycota</taxon>
        <taxon>Saccharomycotina</taxon>
        <taxon>Saccharomycetes</taxon>
        <taxon>Saccharomycetales</taxon>
        <taxon>Saccharomycetaceae</taxon>
        <taxon>Naumovozyma</taxon>
    </lineage>
</organism>
<dbReference type="GO" id="GO:0005829">
    <property type="term" value="C:cytosol"/>
    <property type="evidence" value="ECO:0007669"/>
    <property type="project" value="EnsemblFungi"/>
</dbReference>
<dbReference type="PROSITE" id="PS51783">
    <property type="entry name" value="PH_BEACH"/>
    <property type="match status" value="1"/>
</dbReference>
<dbReference type="GO" id="GO:0009268">
    <property type="term" value="P:response to pH"/>
    <property type="evidence" value="ECO:0007669"/>
    <property type="project" value="EnsemblFungi"/>
</dbReference>
<dbReference type="InterPro" id="IPR036372">
    <property type="entry name" value="BEACH_dom_sf"/>
</dbReference>
<dbReference type="PANTHER" id="PTHR13743:SF123">
    <property type="entry name" value="PROTEIN FAN"/>
    <property type="match status" value="1"/>
</dbReference>
<evidence type="ECO:0000313" key="8">
    <source>
        <dbReference type="EMBL" id="CCC68932.1"/>
    </source>
</evidence>
<dbReference type="GO" id="GO:0006897">
    <property type="term" value="P:endocytosis"/>
    <property type="evidence" value="ECO:0007669"/>
    <property type="project" value="EnsemblFungi"/>
</dbReference>
<evidence type="ECO:0000313" key="9">
    <source>
        <dbReference type="Proteomes" id="UP000001640"/>
    </source>
</evidence>
<feature type="region of interest" description="Disordered" evidence="5">
    <location>
        <begin position="1289"/>
        <end position="1311"/>
    </location>
</feature>
<dbReference type="InterPro" id="IPR023362">
    <property type="entry name" value="PH-BEACH_dom"/>
</dbReference>
<dbReference type="GO" id="GO:0031505">
    <property type="term" value="P:fungal-type cell wall organization"/>
    <property type="evidence" value="ECO:0007669"/>
    <property type="project" value="EnsemblFungi"/>
</dbReference>
<name>G0VAQ6_NAUCA</name>
<dbReference type="InterPro" id="IPR015943">
    <property type="entry name" value="WD40/YVTN_repeat-like_dom_sf"/>
</dbReference>
<proteinExistence type="predicted"/>
<dbReference type="HOGENOM" id="CLU_000175_3_1_1"/>
<dbReference type="CDD" id="cd06071">
    <property type="entry name" value="Beach"/>
    <property type="match status" value="1"/>
</dbReference>
<dbReference type="SMART" id="SM01026">
    <property type="entry name" value="Beach"/>
    <property type="match status" value="1"/>
</dbReference>
<dbReference type="PROSITE" id="PS50197">
    <property type="entry name" value="BEACH"/>
    <property type="match status" value="1"/>
</dbReference>
<dbReference type="Gene3D" id="1.10.1540.10">
    <property type="entry name" value="BEACH domain"/>
    <property type="match status" value="1"/>
</dbReference>
<dbReference type="EMBL" id="HE576753">
    <property type="protein sequence ID" value="CCC68932.1"/>
    <property type="molecule type" value="Genomic_DNA"/>
</dbReference>
<keyword evidence="2" id="KW-0677">Repeat</keyword>
<dbReference type="RefSeq" id="XP_003675303.1">
    <property type="nucleotide sequence ID" value="XM_003675255.1"/>
</dbReference>
<dbReference type="Proteomes" id="UP000001640">
    <property type="component" value="Chromosome 2"/>
</dbReference>
<dbReference type="PANTHER" id="PTHR13743">
    <property type="entry name" value="BEIGE/BEACH-RELATED"/>
    <property type="match status" value="1"/>
</dbReference>
<dbReference type="eggNOG" id="KOG1786">
    <property type="taxonomic scope" value="Eukaryota"/>
</dbReference>
<evidence type="ECO:0000259" key="7">
    <source>
        <dbReference type="PROSITE" id="PS51783"/>
    </source>
</evidence>
<evidence type="ECO:0000256" key="1">
    <source>
        <dbReference type="ARBA" id="ARBA00022574"/>
    </source>
</evidence>
<evidence type="ECO:0000256" key="4">
    <source>
        <dbReference type="ARBA" id="ARBA00073334"/>
    </source>
</evidence>
<feature type="domain" description="BEACH-type PH" evidence="7">
    <location>
        <begin position="1346"/>
        <end position="1477"/>
    </location>
</feature>
<dbReference type="FunCoup" id="G0VAQ6">
    <property type="interactions" value="26"/>
</dbReference>
<dbReference type="OMA" id="RAWCSAS"/>
<evidence type="ECO:0000256" key="3">
    <source>
        <dbReference type="ARBA" id="ARBA00054699"/>
    </source>
</evidence>
<dbReference type="SUPFAM" id="SSF50729">
    <property type="entry name" value="PH domain-like"/>
    <property type="match status" value="1"/>
</dbReference>
<dbReference type="InterPro" id="IPR013320">
    <property type="entry name" value="ConA-like_dom_sf"/>
</dbReference>
<dbReference type="SUPFAM" id="SSF49899">
    <property type="entry name" value="Concanavalin A-like lectins/glucanases"/>
    <property type="match status" value="1"/>
</dbReference>
<dbReference type="CDD" id="cd01201">
    <property type="entry name" value="PH_BEACH"/>
    <property type="match status" value="1"/>
</dbReference>
<evidence type="ECO:0000259" key="6">
    <source>
        <dbReference type="PROSITE" id="PS50197"/>
    </source>
</evidence>
<dbReference type="GO" id="GO:0031267">
    <property type="term" value="F:small GTPase binding"/>
    <property type="evidence" value="ECO:0007669"/>
    <property type="project" value="EnsemblFungi"/>
</dbReference>
<reference key="2">
    <citation type="submission" date="2011-08" db="EMBL/GenBank/DDBJ databases">
        <title>Genome sequence of Naumovozyma castellii.</title>
        <authorList>
            <person name="Gordon J.L."/>
            <person name="Armisen D."/>
            <person name="Proux-Wera E."/>
            <person name="OhEigeartaigh S.S."/>
            <person name="Byrne K.P."/>
            <person name="Wolfe K.H."/>
        </authorList>
    </citation>
    <scope>NUCLEOTIDE SEQUENCE</scope>
    <source>
        <strain>Type strain:CBS 4309</strain>
    </source>
</reference>
<dbReference type="InterPro" id="IPR011993">
    <property type="entry name" value="PH-like_dom_sf"/>
</dbReference>
<keyword evidence="1" id="KW-0853">WD repeat</keyword>
<dbReference type="GO" id="GO:0005770">
    <property type="term" value="C:late endosome"/>
    <property type="evidence" value="ECO:0007669"/>
    <property type="project" value="EnsemblFungi"/>
</dbReference>
<dbReference type="GeneID" id="96902489"/>
<dbReference type="InParanoid" id="G0VAQ6"/>
<comment type="function">
    <text evidence="3">May be involved in protein sorting and cell wall formation.</text>
</comment>
<keyword evidence="9" id="KW-1185">Reference proteome</keyword>
<reference evidence="8 9" key="1">
    <citation type="journal article" date="2011" name="Proc. Natl. Acad. Sci. U.S.A.">
        <title>Evolutionary erosion of yeast sex chromosomes by mating-type switching accidents.</title>
        <authorList>
            <person name="Gordon J.L."/>
            <person name="Armisen D."/>
            <person name="Proux-Wera E."/>
            <person name="Oheigeartaigh S.S."/>
            <person name="Byrne K.P."/>
            <person name="Wolfe K.H."/>
        </authorList>
    </citation>
    <scope>NUCLEOTIDE SEQUENCE [LARGE SCALE GENOMIC DNA]</scope>
    <source>
        <strain evidence="9">ATCC 76901 / BCRC 22586 / CBS 4309 / NBRC 1992 / NRRL Y-12630</strain>
    </source>
</reference>
<dbReference type="InterPro" id="IPR050865">
    <property type="entry name" value="BEACH_Domain"/>
</dbReference>
<dbReference type="Gene3D" id="2.130.10.10">
    <property type="entry name" value="YVTN repeat-like/Quinoprotein amine dehydrogenase"/>
    <property type="match status" value="1"/>
</dbReference>
<gene>
    <name evidence="8" type="primary">NCAS0B08480</name>
    <name evidence="8" type="ordered locus">NCAS_0B08480</name>
</gene>
<dbReference type="GO" id="GO:0006886">
    <property type="term" value="P:intracellular protein transport"/>
    <property type="evidence" value="ECO:0007669"/>
    <property type="project" value="EnsemblFungi"/>
</dbReference>
<dbReference type="InterPro" id="IPR036322">
    <property type="entry name" value="WD40_repeat_dom_sf"/>
</dbReference>
<dbReference type="FunFam" id="1.10.1540.10:FF:000001">
    <property type="entry name" value="neurobeachin isoform X1"/>
    <property type="match status" value="1"/>
</dbReference>
<dbReference type="Gene3D" id="2.30.29.30">
    <property type="entry name" value="Pleckstrin-homology domain (PH domain)/Phosphotyrosine-binding domain (PTB)"/>
    <property type="match status" value="1"/>
</dbReference>
<protein>
    <recommendedName>
        <fullName evidence="4">Beige protein homolog 1</fullName>
    </recommendedName>
</protein>
<dbReference type="Pfam" id="PF14844">
    <property type="entry name" value="PH_BEACH"/>
    <property type="match status" value="1"/>
</dbReference>
<dbReference type="OrthoDB" id="26681at2759"/>
<dbReference type="InterPro" id="IPR000409">
    <property type="entry name" value="BEACH_dom"/>
</dbReference>
<dbReference type="SUPFAM" id="SSF81837">
    <property type="entry name" value="BEACH domain"/>
    <property type="match status" value="1"/>
</dbReference>
<dbReference type="Pfam" id="PF02138">
    <property type="entry name" value="Beach"/>
    <property type="match status" value="1"/>
</dbReference>
<dbReference type="SUPFAM" id="SSF50978">
    <property type="entry name" value="WD40 repeat-like"/>
    <property type="match status" value="1"/>
</dbReference>
<feature type="domain" description="BEACH" evidence="6">
    <location>
        <begin position="1523"/>
        <end position="1817"/>
    </location>
</feature>